<evidence type="ECO:0000256" key="8">
    <source>
        <dbReference type="PROSITE-ProRule" id="PRU01091"/>
    </source>
</evidence>
<keyword evidence="2" id="KW-0902">Two-component regulatory system</keyword>
<evidence type="ECO:0000259" key="10">
    <source>
        <dbReference type="PROSITE" id="PS50110"/>
    </source>
</evidence>
<dbReference type="FunFam" id="1.10.10.10:FF:000018">
    <property type="entry name" value="DNA-binding response regulator ResD"/>
    <property type="match status" value="1"/>
</dbReference>
<dbReference type="EMBL" id="DF820490">
    <property type="protein sequence ID" value="GAK31077.1"/>
    <property type="molecule type" value="Genomic_DNA"/>
</dbReference>
<dbReference type="PANTHER" id="PTHR48111:SF1">
    <property type="entry name" value="TWO-COMPONENT RESPONSE REGULATOR ORR33"/>
    <property type="match status" value="1"/>
</dbReference>
<dbReference type="InterPro" id="IPR039420">
    <property type="entry name" value="WalR-like"/>
</dbReference>
<evidence type="ECO:0000313" key="13">
    <source>
        <dbReference type="Proteomes" id="UP000030643"/>
    </source>
</evidence>
<keyword evidence="6" id="KW-0804">Transcription</keyword>
<keyword evidence="4 8" id="KW-0238">DNA-binding</keyword>
<keyword evidence="1 7" id="KW-0597">Phosphoprotein</keyword>
<evidence type="ECO:0000256" key="6">
    <source>
        <dbReference type="ARBA" id="ARBA00023163"/>
    </source>
</evidence>
<evidence type="ECO:0000256" key="4">
    <source>
        <dbReference type="ARBA" id="ARBA00023125"/>
    </source>
</evidence>
<evidence type="ECO:0000259" key="11">
    <source>
        <dbReference type="PROSITE" id="PS51755"/>
    </source>
</evidence>
<dbReference type="eggNOG" id="COG0745">
    <property type="taxonomic scope" value="Bacteria"/>
</dbReference>
<reference evidence="13" key="1">
    <citation type="journal article" date="2014" name="Genome Announc.">
        <title>Draft genome sequence of Weissella oryzae SG25T, isolated from fermented rice grains.</title>
        <authorList>
            <person name="Tanizawa Y."/>
            <person name="Fujisawa T."/>
            <person name="Mochizuki T."/>
            <person name="Kaminuma E."/>
            <person name="Suzuki Y."/>
            <person name="Nakamura Y."/>
            <person name="Tohno M."/>
        </authorList>
    </citation>
    <scope>NUCLEOTIDE SEQUENCE [LARGE SCALE GENOMIC DNA]</scope>
    <source>
        <strain evidence="13">DSM 25784 / JCM 18191 / LMG 30913 / SG25</strain>
    </source>
</reference>
<dbReference type="SUPFAM" id="SSF52172">
    <property type="entry name" value="CheY-like"/>
    <property type="match status" value="1"/>
</dbReference>
<dbReference type="InterPro" id="IPR036388">
    <property type="entry name" value="WH-like_DNA-bd_sf"/>
</dbReference>
<dbReference type="SUPFAM" id="SSF46894">
    <property type="entry name" value="C-terminal effector domain of the bipartite response regulators"/>
    <property type="match status" value="1"/>
</dbReference>
<evidence type="ECO:0000313" key="12">
    <source>
        <dbReference type="EMBL" id="GAK31077.1"/>
    </source>
</evidence>
<evidence type="ECO:0000256" key="1">
    <source>
        <dbReference type="ARBA" id="ARBA00022553"/>
    </source>
</evidence>
<dbReference type="SMART" id="SM00448">
    <property type="entry name" value="REC"/>
    <property type="match status" value="1"/>
</dbReference>
<evidence type="ECO:0000256" key="2">
    <source>
        <dbReference type="ARBA" id="ARBA00023012"/>
    </source>
</evidence>
<dbReference type="InterPro" id="IPR001736">
    <property type="entry name" value="PLipase_D/transphosphatidylase"/>
</dbReference>
<dbReference type="PROSITE" id="PS51755">
    <property type="entry name" value="OMPR_PHOB"/>
    <property type="match status" value="1"/>
</dbReference>
<dbReference type="PROSITE" id="PS50035">
    <property type="entry name" value="PLD"/>
    <property type="match status" value="1"/>
</dbReference>
<evidence type="ECO:0000256" key="3">
    <source>
        <dbReference type="ARBA" id="ARBA00023015"/>
    </source>
</evidence>
<sequence>MTKVLIVDDEPALVTLMSYNLQKNEFDVLTAINGIDAEQLIENVSDIDIVLLDVMLPGKSGIELTKELRGRGNHIPIILVTALDEEIDKILGLEIGADDYITKPFSPREVIARIRAVLRRFELEPVKNSNQSNPQMKHIKQIGHITIDYDKLAVQRDGALVKLTPKEYELLVYLIERADRVLARENILDGVWDFKETGPDTRMVDMHISHLREKLELDPKHPMMLQTVRGFGYRFNTKVDE</sequence>
<feature type="domain" description="Response regulatory" evidence="10">
    <location>
        <begin position="3"/>
        <end position="118"/>
    </location>
</feature>
<evidence type="ECO:0000256" key="5">
    <source>
        <dbReference type="ARBA" id="ARBA00023159"/>
    </source>
</evidence>
<dbReference type="GO" id="GO:0000976">
    <property type="term" value="F:transcription cis-regulatory region binding"/>
    <property type="evidence" value="ECO:0007669"/>
    <property type="project" value="TreeGrafter"/>
</dbReference>
<dbReference type="GO" id="GO:0000156">
    <property type="term" value="F:phosphorelay response regulator activity"/>
    <property type="evidence" value="ECO:0007669"/>
    <property type="project" value="TreeGrafter"/>
</dbReference>
<dbReference type="RefSeq" id="WP_027699111.1">
    <property type="nucleotide sequence ID" value="NZ_DF820490.1"/>
</dbReference>
<dbReference type="CDD" id="cd00383">
    <property type="entry name" value="trans_reg_C"/>
    <property type="match status" value="1"/>
</dbReference>
<dbReference type="PANTHER" id="PTHR48111">
    <property type="entry name" value="REGULATOR OF RPOS"/>
    <property type="match status" value="1"/>
</dbReference>
<evidence type="ECO:0000259" key="9">
    <source>
        <dbReference type="PROSITE" id="PS50035"/>
    </source>
</evidence>
<accession>A0A069CUK1</accession>
<organism evidence="12 13">
    <name type="scientific">Weissella oryzae (strain DSM 25784 / JCM 18191 / LMG 30913 / SG25)</name>
    <dbReference type="NCBI Taxonomy" id="1329250"/>
    <lineage>
        <taxon>Bacteria</taxon>
        <taxon>Bacillati</taxon>
        <taxon>Bacillota</taxon>
        <taxon>Bacilli</taxon>
        <taxon>Lactobacillales</taxon>
        <taxon>Lactobacillaceae</taxon>
        <taxon>Weissella</taxon>
    </lineage>
</organism>
<dbReference type="GO" id="GO:0032993">
    <property type="term" value="C:protein-DNA complex"/>
    <property type="evidence" value="ECO:0007669"/>
    <property type="project" value="TreeGrafter"/>
</dbReference>
<protein>
    <submittedName>
        <fullName evidence="12">Two-component response regulator</fullName>
    </submittedName>
</protein>
<feature type="domain" description="PLD phosphodiesterase" evidence="9">
    <location>
        <begin position="1"/>
        <end position="25"/>
    </location>
</feature>
<name>A0A069CUK1_WEIOS</name>
<dbReference type="Gene3D" id="6.10.250.690">
    <property type="match status" value="1"/>
</dbReference>
<dbReference type="Gene3D" id="3.40.50.2300">
    <property type="match status" value="1"/>
</dbReference>
<dbReference type="PROSITE" id="PS50110">
    <property type="entry name" value="RESPONSE_REGULATORY"/>
    <property type="match status" value="1"/>
</dbReference>
<dbReference type="InterPro" id="IPR011006">
    <property type="entry name" value="CheY-like_superfamily"/>
</dbReference>
<dbReference type="Proteomes" id="UP000030643">
    <property type="component" value="Unassembled WGS sequence"/>
</dbReference>
<evidence type="ECO:0000256" key="7">
    <source>
        <dbReference type="PROSITE-ProRule" id="PRU00169"/>
    </source>
</evidence>
<dbReference type="Pfam" id="PF00072">
    <property type="entry name" value="Response_reg"/>
    <property type="match status" value="1"/>
</dbReference>
<keyword evidence="5" id="KW-0010">Activator</keyword>
<proteinExistence type="predicted"/>
<feature type="modified residue" description="4-aspartylphosphate" evidence="7">
    <location>
        <position position="53"/>
    </location>
</feature>
<feature type="DNA-binding region" description="OmpR/PhoB-type" evidence="8">
    <location>
        <begin position="137"/>
        <end position="237"/>
    </location>
</feature>
<dbReference type="OrthoDB" id="9790442at2"/>
<dbReference type="AlphaFoldDB" id="A0A069CUK1"/>
<dbReference type="InterPro" id="IPR001789">
    <property type="entry name" value="Sig_transdc_resp-reg_receiver"/>
</dbReference>
<dbReference type="Gene3D" id="1.10.10.10">
    <property type="entry name" value="Winged helix-like DNA-binding domain superfamily/Winged helix DNA-binding domain"/>
    <property type="match status" value="1"/>
</dbReference>
<keyword evidence="13" id="KW-1185">Reference proteome</keyword>
<dbReference type="GO" id="GO:0006793">
    <property type="term" value="P:phosphorus metabolic process"/>
    <property type="evidence" value="ECO:0007669"/>
    <property type="project" value="UniProtKB-ARBA"/>
</dbReference>
<gene>
    <name evidence="12" type="ORF">WOSG25_070540</name>
</gene>
<dbReference type="InterPro" id="IPR016032">
    <property type="entry name" value="Sig_transdc_resp-reg_C-effctor"/>
</dbReference>
<dbReference type="Pfam" id="PF00486">
    <property type="entry name" value="Trans_reg_C"/>
    <property type="match status" value="1"/>
</dbReference>
<feature type="domain" description="OmpR/PhoB-type" evidence="11">
    <location>
        <begin position="137"/>
        <end position="237"/>
    </location>
</feature>
<dbReference type="GO" id="GO:0006355">
    <property type="term" value="P:regulation of DNA-templated transcription"/>
    <property type="evidence" value="ECO:0007669"/>
    <property type="project" value="InterPro"/>
</dbReference>
<dbReference type="GO" id="GO:0003824">
    <property type="term" value="F:catalytic activity"/>
    <property type="evidence" value="ECO:0007669"/>
    <property type="project" value="InterPro"/>
</dbReference>
<dbReference type="STRING" id="1329250.WOSG25_070540"/>
<dbReference type="GO" id="GO:0005829">
    <property type="term" value="C:cytosol"/>
    <property type="evidence" value="ECO:0007669"/>
    <property type="project" value="TreeGrafter"/>
</dbReference>
<keyword evidence="3" id="KW-0805">Transcription regulation</keyword>
<dbReference type="InterPro" id="IPR001867">
    <property type="entry name" value="OmpR/PhoB-type_DNA-bd"/>
</dbReference>
<dbReference type="SMART" id="SM00862">
    <property type="entry name" value="Trans_reg_C"/>
    <property type="match status" value="1"/>
</dbReference>